<dbReference type="Gene3D" id="3.50.4.10">
    <property type="entry name" value="Hepatocyte Growth Factor"/>
    <property type="match status" value="2"/>
</dbReference>
<sequence length="681" mass="74994">MQASLLPQVKTAFAASYPLRLAMESDEEAVPLADRSRTLLAADHKTAPGSVVRKRLLSGLGVFLLAALLFLAPRPRTWAGSEAHHIGLWNEALAKAKLQQKEKASCGLYGCGKIIVASSCACHPECKMDGTCCADFDDVCKVKGQDKPKAEGRLCKDIGCSNTYLFDHKCQCTPSCLDFDDCCSDFKSHCAANLTRSLEVAPRKDQEPQVEASVVVSFKQKVPKDAKEKHEAFLKEHAHRVQLLQWQAVKSCPPQFLDQTYMDGRQLAKLAKISTAAHCQKACTENLQCDAFVWAASGTCLLASLDGAAPMMMAQEGLIAGQPCCRGAREGKVLTDCPEQMADTELRTSADLQQLHADDAFKCQEACTKEHECGAFSWSPKGCVLKRLAPDESPRMIPKDGVISGLPCGCRATAANAMWPHTDAEKFTMPLPRGNKPTKPGSLLCLALMVPYSYETGLIVMQYKHHAGIFACDEYQVYSNQAMVLAPGLETRKVLSSQECEVGGEFKSALNLQIFTAFWRQVISDGHYLLYNWVIKADPDTVFFADRLRPILQKHQDGSLSQSSPGVYLNNCKFGLHGPLEVFSQSTVRALSTSFLGCFHFFEKLCNGDCQWGEDMWVDQCLKRFVQAERHLEPKLLMEAHCDPDPGWRSCSDAKTAAFHPFKSVADHITCQQSAELAELA</sequence>
<dbReference type="SMART" id="SM00223">
    <property type="entry name" value="APPLE"/>
    <property type="match status" value="2"/>
</dbReference>
<dbReference type="EMBL" id="CAUJNA010003674">
    <property type="protein sequence ID" value="CAJ1407530.1"/>
    <property type="molecule type" value="Genomic_DNA"/>
</dbReference>
<gene>
    <name evidence="5" type="ORF">EVOR1521_LOCUS29195</name>
</gene>
<evidence type="ECO:0000256" key="2">
    <source>
        <dbReference type="ARBA" id="ARBA00023157"/>
    </source>
</evidence>
<organism evidence="5 6">
    <name type="scientific">Effrenium voratum</name>
    <dbReference type="NCBI Taxonomy" id="2562239"/>
    <lineage>
        <taxon>Eukaryota</taxon>
        <taxon>Sar</taxon>
        <taxon>Alveolata</taxon>
        <taxon>Dinophyceae</taxon>
        <taxon>Suessiales</taxon>
        <taxon>Symbiodiniaceae</taxon>
        <taxon>Effrenium</taxon>
    </lineage>
</organism>
<comment type="caution">
    <text evidence="5">The sequence shown here is derived from an EMBL/GenBank/DDBJ whole genome shotgun (WGS) entry which is preliminary data.</text>
</comment>
<evidence type="ECO:0000313" key="5">
    <source>
        <dbReference type="EMBL" id="CAJ1407530.1"/>
    </source>
</evidence>
<dbReference type="PROSITE" id="PS50958">
    <property type="entry name" value="SMB_2"/>
    <property type="match status" value="2"/>
</dbReference>
<keyword evidence="1" id="KW-0677">Repeat</keyword>
<name>A0AA36JJT1_9DINO</name>
<dbReference type="Pfam" id="PF01033">
    <property type="entry name" value="Somatomedin_B"/>
    <property type="match status" value="1"/>
</dbReference>
<reference evidence="5" key="1">
    <citation type="submission" date="2023-08" db="EMBL/GenBank/DDBJ databases">
        <authorList>
            <person name="Chen Y."/>
            <person name="Shah S."/>
            <person name="Dougan E. K."/>
            <person name="Thang M."/>
            <person name="Chan C."/>
        </authorList>
    </citation>
    <scope>NUCLEOTIDE SEQUENCE</scope>
</reference>
<dbReference type="InterPro" id="IPR001212">
    <property type="entry name" value="Somatomedin_B_dom"/>
</dbReference>
<dbReference type="InterPro" id="IPR036024">
    <property type="entry name" value="Somatomedin_B-like_dom_sf"/>
</dbReference>
<evidence type="ECO:0000313" key="6">
    <source>
        <dbReference type="Proteomes" id="UP001178507"/>
    </source>
</evidence>
<proteinExistence type="predicted"/>
<dbReference type="PROSITE" id="PS00524">
    <property type="entry name" value="SMB_1"/>
    <property type="match status" value="2"/>
</dbReference>
<dbReference type="GO" id="GO:0005576">
    <property type="term" value="C:extracellular region"/>
    <property type="evidence" value="ECO:0007669"/>
    <property type="project" value="InterPro"/>
</dbReference>
<feature type="domain" description="Apple" evidence="3">
    <location>
        <begin position="252"/>
        <end position="325"/>
    </location>
</feature>
<dbReference type="AlphaFoldDB" id="A0AA36JJT1"/>
<dbReference type="InterPro" id="IPR000177">
    <property type="entry name" value="Apple"/>
</dbReference>
<dbReference type="PROSITE" id="PS50948">
    <property type="entry name" value="PAN"/>
    <property type="match status" value="2"/>
</dbReference>
<dbReference type="Gene3D" id="4.10.410.20">
    <property type="match status" value="1"/>
</dbReference>
<evidence type="ECO:0000256" key="1">
    <source>
        <dbReference type="ARBA" id="ARBA00022737"/>
    </source>
</evidence>
<dbReference type="GO" id="GO:0006508">
    <property type="term" value="P:proteolysis"/>
    <property type="evidence" value="ECO:0007669"/>
    <property type="project" value="InterPro"/>
</dbReference>
<protein>
    <submittedName>
        <fullName evidence="5">Uncharacterized protein</fullName>
    </submittedName>
</protein>
<accession>A0AA36JJT1</accession>
<dbReference type="Pfam" id="PF00024">
    <property type="entry name" value="PAN_1"/>
    <property type="match status" value="2"/>
</dbReference>
<dbReference type="Proteomes" id="UP001178507">
    <property type="component" value="Unassembled WGS sequence"/>
</dbReference>
<evidence type="ECO:0000259" key="4">
    <source>
        <dbReference type="PROSITE" id="PS50958"/>
    </source>
</evidence>
<keyword evidence="6" id="KW-1185">Reference proteome</keyword>
<feature type="domain" description="Apple" evidence="3">
    <location>
        <begin position="337"/>
        <end position="410"/>
    </location>
</feature>
<keyword evidence="2" id="KW-1015">Disulfide bond</keyword>
<evidence type="ECO:0000259" key="3">
    <source>
        <dbReference type="PROSITE" id="PS50948"/>
    </source>
</evidence>
<dbReference type="InterPro" id="IPR003609">
    <property type="entry name" value="Pan_app"/>
</dbReference>
<feature type="domain" description="SMB" evidence="4">
    <location>
        <begin position="151"/>
        <end position="195"/>
    </location>
</feature>
<dbReference type="SUPFAM" id="SSF90188">
    <property type="entry name" value="Somatomedin B domain"/>
    <property type="match status" value="2"/>
</dbReference>
<feature type="domain" description="SMB" evidence="4">
    <location>
        <begin position="102"/>
        <end position="145"/>
    </location>
</feature>
<dbReference type="SUPFAM" id="SSF57414">
    <property type="entry name" value="Hairpin loop containing domain-like"/>
    <property type="match status" value="1"/>
</dbReference>